<reference evidence="1" key="1">
    <citation type="submission" date="2023-05" db="EMBL/GenBank/DDBJ databases">
        <title>[olsenella] sp. nov., isolated from a pig farm feces dump.</title>
        <authorList>
            <person name="Chang Y.-H."/>
        </authorList>
    </citation>
    <scope>NUCLEOTIDE SEQUENCE</scope>
    <source>
        <strain evidence="1">YH-ols2217</strain>
    </source>
</reference>
<gene>
    <name evidence="1" type="ORF">QJ043_01340</name>
</gene>
<evidence type="ECO:0000313" key="1">
    <source>
        <dbReference type="EMBL" id="MDJ1128732.1"/>
    </source>
</evidence>
<dbReference type="RefSeq" id="WP_283722702.1">
    <property type="nucleotide sequence ID" value="NZ_JASJEX010000001.1"/>
</dbReference>
<protein>
    <submittedName>
        <fullName evidence="1">Uncharacterized protein</fullName>
    </submittedName>
</protein>
<organism evidence="1 2">
    <name type="scientific">Kribbibacterium absianum</name>
    <dbReference type="NCBI Taxonomy" id="3044210"/>
    <lineage>
        <taxon>Bacteria</taxon>
        <taxon>Bacillati</taxon>
        <taxon>Actinomycetota</taxon>
        <taxon>Coriobacteriia</taxon>
        <taxon>Coriobacteriales</taxon>
        <taxon>Kribbibacteriaceae</taxon>
        <taxon>Kribbibacterium</taxon>
    </lineage>
</organism>
<evidence type="ECO:0000313" key="2">
    <source>
        <dbReference type="Proteomes" id="UP001431693"/>
    </source>
</evidence>
<dbReference type="Proteomes" id="UP001431693">
    <property type="component" value="Unassembled WGS sequence"/>
</dbReference>
<comment type="caution">
    <text evidence="1">The sequence shown here is derived from an EMBL/GenBank/DDBJ whole genome shotgun (WGS) entry which is preliminary data.</text>
</comment>
<sequence>MRILLSHWTALTLYRRGWVLEGSPPAEPIDPCDAWKGAPGGKASNRALTQVLASCGCCPPIHTLVPASGHRSGAHGFASHCLPRGVVDARATRVRLPASEQLKDAETYVVSPELLFLELARLLGEVGAALLGMELCGRYLRADPQDPREQVARAGFASRREPLMAPGEAGGFLGKQPRYVEGARHAIDGLAHVGAGARSPMESAVFLGMTLPARLGGFAIEKPQINVKMELEHREGRVLADDLLEWDYGWSEPPLMDIEYQSRLFHGTAPRARDDRRRNELASDGVVSLAWGPADVMDPVAFETNCLNVARLRGRPFRTELRDFEQRYRRLHSLLFGSGADVG</sequence>
<name>A0ABT6ZI48_9ACTN</name>
<accession>A0ABT6ZI48</accession>
<proteinExistence type="predicted"/>
<keyword evidence="2" id="KW-1185">Reference proteome</keyword>
<dbReference type="EMBL" id="JASJEX010000001">
    <property type="protein sequence ID" value="MDJ1128732.1"/>
    <property type="molecule type" value="Genomic_DNA"/>
</dbReference>